<comment type="subunit">
    <text evidence="4">Interacts with the cytoplasmic NapA precursor.</text>
</comment>
<dbReference type="GO" id="GO:0005048">
    <property type="term" value="F:signal sequence binding"/>
    <property type="evidence" value="ECO:0007669"/>
    <property type="project" value="UniProtKB-UniRule"/>
</dbReference>
<evidence type="ECO:0000256" key="1">
    <source>
        <dbReference type="ARBA" id="ARBA00004496"/>
    </source>
</evidence>
<reference evidence="5" key="1">
    <citation type="journal article" date="2020" name="mSystems">
        <title>Genome- and Community-Level Interaction Insights into Carbon Utilization and Element Cycling Functions of Hydrothermarchaeota in Hydrothermal Sediment.</title>
        <authorList>
            <person name="Zhou Z."/>
            <person name="Liu Y."/>
            <person name="Xu W."/>
            <person name="Pan J."/>
            <person name="Luo Z.H."/>
            <person name="Li M."/>
        </authorList>
    </citation>
    <scope>NUCLEOTIDE SEQUENCE [LARGE SCALE GENOMIC DNA]</scope>
    <source>
        <strain evidence="5">HyVt-26</strain>
    </source>
</reference>
<comment type="similarity">
    <text evidence="4">Belongs to the NapD family.</text>
</comment>
<name>A0A831KC94_9GAMM</name>
<dbReference type="InterPro" id="IPR005623">
    <property type="entry name" value="Chaperone_NapD_NO3_reduct"/>
</dbReference>
<dbReference type="GO" id="GO:0005737">
    <property type="term" value="C:cytoplasm"/>
    <property type="evidence" value="ECO:0007669"/>
    <property type="project" value="UniProtKB-SubCell"/>
</dbReference>
<dbReference type="EMBL" id="DRCV01000182">
    <property type="protein sequence ID" value="HDK38179.1"/>
    <property type="molecule type" value="Genomic_DNA"/>
</dbReference>
<dbReference type="PANTHER" id="PTHR38603:SF1">
    <property type="entry name" value="CHAPERONE NAPD"/>
    <property type="match status" value="1"/>
</dbReference>
<dbReference type="HAMAP" id="MF_02200">
    <property type="entry name" value="NapD"/>
    <property type="match status" value="1"/>
</dbReference>
<comment type="caution">
    <text evidence="5">The sequence shown here is derived from an EMBL/GenBank/DDBJ whole genome shotgun (WGS) entry which is preliminary data.</text>
</comment>
<dbReference type="Pfam" id="PF03927">
    <property type="entry name" value="NapD"/>
    <property type="match status" value="1"/>
</dbReference>
<proteinExistence type="inferred from homology"/>
<sequence length="97" mass="10963">MTICSLVVQAKPQYVDAVVESLNTMEGVEIHAHDEYGKMVVSIDHPSREYCSKAMTEMTYLNGVMSTSLVFEYQEDLDLDQTNITQNQTHQMKGDAE</sequence>
<evidence type="ECO:0000256" key="2">
    <source>
        <dbReference type="ARBA" id="ARBA00022490"/>
    </source>
</evidence>
<accession>A0A831KC94</accession>
<dbReference type="Gene3D" id="3.30.70.920">
    <property type="match status" value="1"/>
</dbReference>
<dbReference type="GO" id="GO:0051224">
    <property type="term" value="P:negative regulation of protein transport"/>
    <property type="evidence" value="ECO:0007669"/>
    <property type="project" value="UniProtKB-UniRule"/>
</dbReference>
<evidence type="ECO:0000313" key="5">
    <source>
        <dbReference type="EMBL" id="HDK38179.1"/>
    </source>
</evidence>
<dbReference type="PANTHER" id="PTHR38603">
    <property type="entry name" value="CHAPERONE NAPD"/>
    <property type="match status" value="1"/>
</dbReference>
<evidence type="ECO:0000256" key="4">
    <source>
        <dbReference type="HAMAP-Rule" id="MF_02200"/>
    </source>
</evidence>
<dbReference type="AlphaFoldDB" id="A0A831KC94"/>
<keyword evidence="2 4" id="KW-0963">Cytoplasm</keyword>
<gene>
    <name evidence="4" type="primary">napD</name>
    <name evidence="5" type="ORF">ENG92_04100</name>
</gene>
<comment type="subcellular location">
    <subcellularLocation>
        <location evidence="1 4">Cytoplasm</location>
    </subcellularLocation>
</comment>
<protein>
    <recommendedName>
        <fullName evidence="4">Chaperone NapD</fullName>
    </recommendedName>
    <alternativeName>
        <fullName evidence="4">NapA signal peptide-binding chaperone NapD</fullName>
    </alternativeName>
</protein>
<dbReference type="Proteomes" id="UP000885822">
    <property type="component" value="Unassembled WGS sequence"/>
</dbReference>
<comment type="function">
    <text evidence="4">Chaperone for NapA, the catalytic subunit of the periplasmic nitrate reductase. It binds directly and specifically to the twin-arginine signal peptide of NapA, preventing premature interaction with the Tat translocase and premature export.</text>
</comment>
<organism evidence="5">
    <name type="scientific">Thiolapillus brandeum</name>
    <dbReference type="NCBI Taxonomy" id="1076588"/>
    <lineage>
        <taxon>Bacteria</taxon>
        <taxon>Pseudomonadati</taxon>
        <taxon>Pseudomonadota</taxon>
        <taxon>Gammaproteobacteria</taxon>
        <taxon>Chromatiales</taxon>
        <taxon>Sedimenticolaceae</taxon>
        <taxon>Thiolapillus</taxon>
    </lineage>
</organism>
<keyword evidence="3 4" id="KW-0143">Chaperone</keyword>
<evidence type="ECO:0000256" key="3">
    <source>
        <dbReference type="ARBA" id="ARBA00023186"/>
    </source>
</evidence>